<evidence type="ECO:0000256" key="1">
    <source>
        <dbReference type="ARBA" id="ARBA00004651"/>
    </source>
</evidence>
<feature type="transmembrane region" description="Helical" evidence="7">
    <location>
        <begin position="21"/>
        <end position="39"/>
    </location>
</feature>
<dbReference type="InterPro" id="IPR051327">
    <property type="entry name" value="MATE_MepA_subfamily"/>
</dbReference>
<dbReference type="PROSITE" id="PS51257">
    <property type="entry name" value="PROKAR_LIPOPROTEIN"/>
    <property type="match status" value="1"/>
</dbReference>
<name>A0A4V6HS28_9FIRM</name>
<evidence type="ECO:0000256" key="5">
    <source>
        <dbReference type="ARBA" id="ARBA00022989"/>
    </source>
</evidence>
<keyword evidence="4 7" id="KW-0812">Transmembrane</keyword>
<comment type="subcellular location">
    <subcellularLocation>
        <location evidence="1">Cell membrane</location>
        <topology evidence="1">Multi-pass membrane protein</topology>
    </subcellularLocation>
</comment>
<reference evidence="8 9" key="1">
    <citation type="journal article" date="2019" name="Anaerobe">
        <title>Detection of Robinsoniella peoriensis in multiple bone samples of a trauma patient.</title>
        <authorList>
            <person name="Schrottner P."/>
            <person name="Hartwich K."/>
            <person name="Bunk B."/>
            <person name="Schober I."/>
            <person name="Helbig S."/>
            <person name="Rudolph W.W."/>
            <person name="Gunzer F."/>
        </authorList>
    </citation>
    <scope>NUCLEOTIDE SEQUENCE [LARGE SCALE GENOMIC DNA]</scope>
    <source>
        <strain evidence="8 9">DSM 106044</strain>
    </source>
</reference>
<keyword evidence="6 7" id="KW-0472">Membrane</keyword>
<dbReference type="GO" id="GO:0042910">
    <property type="term" value="F:xenobiotic transmembrane transporter activity"/>
    <property type="evidence" value="ECO:0007669"/>
    <property type="project" value="InterPro"/>
</dbReference>
<evidence type="ECO:0000256" key="6">
    <source>
        <dbReference type="ARBA" id="ARBA00023136"/>
    </source>
</evidence>
<feature type="transmembrane region" description="Helical" evidence="7">
    <location>
        <begin position="162"/>
        <end position="180"/>
    </location>
</feature>
<comment type="caution">
    <text evidence="8">The sequence shown here is derived from an EMBL/GenBank/DDBJ whole genome shotgun (WGS) entry which is preliminary data.</text>
</comment>
<dbReference type="PANTHER" id="PTHR43823:SF4">
    <property type="entry name" value="SPORULATION PROTEIN YKVU"/>
    <property type="match status" value="1"/>
</dbReference>
<dbReference type="PIRSF" id="PIRSF006603">
    <property type="entry name" value="DinF"/>
    <property type="match status" value="1"/>
</dbReference>
<evidence type="ECO:0000313" key="8">
    <source>
        <dbReference type="EMBL" id="TLD01318.1"/>
    </source>
</evidence>
<feature type="transmembrane region" description="Helical" evidence="7">
    <location>
        <begin position="411"/>
        <end position="430"/>
    </location>
</feature>
<keyword evidence="9" id="KW-1185">Reference proteome</keyword>
<gene>
    <name evidence="8" type="primary">mepA_8</name>
    <name evidence="8" type="ORF">DSM106044_01803</name>
</gene>
<feature type="transmembrane region" description="Helical" evidence="7">
    <location>
        <begin position="355"/>
        <end position="374"/>
    </location>
</feature>
<feature type="transmembrane region" description="Helical" evidence="7">
    <location>
        <begin position="312"/>
        <end position="335"/>
    </location>
</feature>
<feature type="transmembrane region" description="Helical" evidence="7">
    <location>
        <begin position="186"/>
        <end position="206"/>
    </location>
</feature>
<dbReference type="GO" id="GO:0005886">
    <property type="term" value="C:plasma membrane"/>
    <property type="evidence" value="ECO:0007669"/>
    <property type="project" value="UniProtKB-SubCell"/>
</dbReference>
<accession>A0A4V6HS28</accession>
<evidence type="ECO:0000256" key="4">
    <source>
        <dbReference type="ARBA" id="ARBA00022692"/>
    </source>
</evidence>
<feature type="transmembrane region" description="Helical" evidence="7">
    <location>
        <begin position="227"/>
        <end position="253"/>
    </location>
</feature>
<keyword evidence="2" id="KW-0813">Transport</keyword>
<evidence type="ECO:0000256" key="7">
    <source>
        <dbReference type="SAM" id="Phobius"/>
    </source>
</evidence>
<feature type="transmembrane region" description="Helical" evidence="7">
    <location>
        <begin position="51"/>
        <end position="69"/>
    </location>
</feature>
<dbReference type="AlphaFoldDB" id="A0A4V6HS28"/>
<evidence type="ECO:0000313" key="9">
    <source>
        <dbReference type="Proteomes" id="UP000306509"/>
    </source>
</evidence>
<dbReference type="PANTHER" id="PTHR43823">
    <property type="entry name" value="SPORULATION PROTEIN YKVU"/>
    <property type="match status" value="1"/>
</dbReference>
<feature type="transmembrane region" description="Helical" evidence="7">
    <location>
        <begin position="265"/>
        <end position="292"/>
    </location>
</feature>
<protein>
    <submittedName>
        <fullName evidence="8">Multidrug export protein MepA</fullName>
    </submittedName>
</protein>
<dbReference type="InterPro" id="IPR002528">
    <property type="entry name" value="MATE_fam"/>
</dbReference>
<dbReference type="STRING" id="180332.GCA_000797495_02229"/>
<dbReference type="RefSeq" id="WP_138002322.1">
    <property type="nucleotide sequence ID" value="NZ_QGQD01000041.1"/>
</dbReference>
<dbReference type="GO" id="GO:0015297">
    <property type="term" value="F:antiporter activity"/>
    <property type="evidence" value="ECO:0007669"/>
    <property type="project" value="InterPro"/>
</dbReference>
<evidence type="ECO:0000256" key="3">
    <source>
        <dbReference type="ARBA" id="ARBA00022475"/>
    </source>
</evidence>
<dbReference type="InterPro" id="IPR048279">
    <property type="entry name" value="MdtK-like"/>
</dbReference>
<proteinExistence type="predicted"/>
<dbReference type="Proteomes" id="UP000306509">
    <property type="component" value="Unassembled WGS sequence"/>
</dbReference>
<keyword evidence="5 7" id="KW-1133">Transmembrane helix</keyword>
<feature type="transmembrane region" description="Helical" evidence="7">
    <location>
        <begin position="90"/>
        <end position="110"/>
    </location>
</feature>
<keyword evidence="3" id="KW-1003">Cell membrane</keyword>
<dbReference type="EMBL" id="QGQD01000041">
    <property type="protein sequence ID" value="TLD01318.1"/>
    <property type="molecule type" value="Genomic_DNA"/>
</dbReference>
<sequence>MESKSLGRVFAKYVSLNILSMLGLSCFIFVDTLCVANGVGSNGLAALNLTLPVYSFMNGIGLMIGMGGATRFAMAMGTGNEKAAKASFTLSVKLALLCGVFFTLVGLFASRQLGALLGADEAVMQDMIPYMRTILLFSLAFMVNNVLVCFVRNDGYPQTAMAAMLTGSFSNIVLDILFVFGFRWGMFGAAFATGIAPVLSMCVLSTHKIKGRSHFRLVKERTKISDVVRTISLGMSSFIGELSSAIVMLLFNFTILKLAGNIGVAAYGVIANIALIVCSIFTGIAQGVQPIISSQYGKKDFGDIRFVMQRGVLLAAACGVICYAGGVLLAEPIVGIFNESGDTGFTKIALEGIKIYFLAFIPMGINVVMAAVLSAKDQPARSMLIALLRGVILNVVLILVFPNVWNMTGVWLVVPATELLTAAVCGAVQFGSSGMRRNTV</sequence>
<feature type="transmembrane region" description="Helical" evidence="7">
    <location>
        <begin position="130"/>
        <end position="150"/>
    </location>
</feature>
<evidence type="ECO:0000256" key="2">
    <source>
        <dbReference type="ARBA" id="ARBA00022448"/>
    </source>
</evidence>
<feature type="transmembrane region" description="Helical" evidence="7">
    <location>
        <begin position="386"/>
        <end position="405"/>
    </location>
</feature>
<dbReference type="Pfam" id="PF01554">
    <property type="entry name" value="MatE"/>
    <property type="match status" value="2"/>
</dbReference>
<organism evidence="8 9">
    <name type="scientific">Robinsoniella peoriensis</name>
    <dbReference type="NCBI Taxonomy" id="180332"/>
    <lineage>
        <taxon>Bacteria</taxon>
        <taxon>Bacillati</taxon>
        <taxon>Bacillota</taxon>
        <taxon>Clostridia</taxon>
        <taxon>Lachnospirales</taxon>
        <taxon>Lachnospiraceae</taxon>
        <taxon>Robinsoniella</taxon>
    </lineage>
</organism>